<protein>
    <submittedName>
        <fullName evidence="1">Uncharacterized protein</fullName>
    </submittedName>
</protein>
<comment type="caution">
    <text evidence="1">The sequence shown here is derived from an EMBL/GenBank/DDBJ whole genome shotgun (WGS) entry which is preliminary data.</text>
</comment>
<evidence type="ECO:0000313" key="1">
    <source>
        <dbReference type="EMBL" id="OBQ37321.1"/>
    </source>
</evidence>
<proteinExistence type="predicted"/>
<dbReference type="Proteomes" id="UP000092093">
    <property type="component" value="Unassembled WGS sequence"/>
</dbReference>
<evidence type="ECO:0000313" key="2">
    <source>
        <dbReference type="Proteomes" id="UP000092093"/>
    </source>
</evidence>
<name>A0A1B7WJM3_APHFL</name>
<reference evidence="1 2" key="1">
    <citation type="submission" date="2015-09" db="EMBL/GenBank/DDBJ databases">
        <title>Aphanizomenon flos-aquae WA102.</title>
        <authorList>
            <person name="Driscoll C."/>
        </authorList>
    </citation>
    <scope>NUCLEOTIDE SEQUENCE [LARGE SCALE GENOMIC DNA]</scope>
    <source>
        <strain evidence="1">WA102</strain>
    </source>
</reference>
<dbReference type="EMBL" id="LJOW01000267">
    <property type="protein sequence ID" value="OBQ37321.1"/>
    <property type="molecule type" value="Genomic_DNA"/>
</dbReference>
<organism evidence="1 2">
    <name type="scientific">Aphanizomenon flos-aquae WA102</name>
    <dbReference type="NCBI Taxonomy" id="1710896"/>
    <lineage>
        <taxon>Bacteria</taxon>
        <taxon>Bacillati</taxon>
        <taxon>Cyanobacteriota</taxon>
        <taxon>Cyanophyceae</taxon>
        <taxon>Nostocales</taxon>
        <taxon>Aphanizomenonaceae</taxon>
        <taxon>Aphanizomenon</taxon>
    </lineage>
</organism>
<accession>A0A1B7WJM3</accession>
<dbReference type="AlphaFoldDB" id="A0A1B7WJM3"/>
<sequence length="100" mass="11480">MTGLEALSLLRNGNVKVKRAGWGKKEYLESFSSFSNEDGVAEIYDTPEYQAKRGEKCYYPGDAINMAYDILNDFCCDDWELYVEVEKVVSYDSCNEECEE</sequence>
<gene>
    <name evidence="1" type="ORF">AN484_25065</name>
</gene>